<accession>A0ACB9E1D2</accession>
<dbReference type="EMBL" id="CM042012">
    <property type="protein sequence ID" value="KAI3752485.1"/>
    <property type="molecule type" value="Genomic_DNA"/>
</dbReference>
<organism evidence="1 2">
    <name type="scientific">Cichorium intybus</name>
    <name type="common">Chicory</name>
    <dbReference type="NCBI Taxonomy" id="13427"/>
    <lineage>
        <taxon>Eukaryota</taxon>
        <taxon>Viridiplantae</taxon>
        <taxon>Streptophyta</taxon>
        <taxon>Embryophyta</taxon>
        <taxon>Tracheophyta</taxon>
        <taxon>Spermatophyta</taxon>
        <taxon>Magnoliopsida</taxon>
        <taxon>eudicotyledons</taxon>
        <taxon>Gunneridae</taxon>
        <taxon>Pentapetalae</taxon>
        <taxon>asterids</taxon>
        <taxon>campanulids</taxon>
        <taxon>Asterales</taxon>
        <taxon>Asteraceae</taxon>
        <taxon>Cichorioideae</taxon>
        <taxon>Cichorieae</taxon>
        <taxon>Cichoriinae</taxon>
        <taxon>Cichorium</taxon>
    </lineage>
</organism>
<dbReference type="Proteomes" id="UP001055811">
    <property type="component" value="Linkage Group LG04"/>
</dbReference>
<comment type="caution">
    <text evidence="1">The sequence shown here is derived from an EMBL/GenBank/DDBJ whole genome shotgun (WGS) entry which is preliminary data.</text>
</comment>
<reference evidence="2" key="1">
    <citation type="journal article" date="2022" name="Mol. Ecol. Resour.">
        <title>The genomes of chicory, endive, great burdock and yacon provide insights into Asteraceae palaeo-polyploidization history and plant inulin production.</title>
        <authorList>
            <person name="Fan W."/>
            <person name="Wang S."/>
            <person name="Wang H."/>
            <person name="Wang A."/>
            <person name="Jiang F."/>
            <person name="Liu H."/>
            <person name="Zhao H."/>
            <person name="Xu D."/>
            <person name="Zhang Y."/>
        </authorList>
    </citation>
    <scope>NUCLEOTIDE SEQUENCE [LARGE SCALE GENOMIC DNA]</scope>
    <source>
        <strain evidence="2">cv. Punajuju</strain>
    </source>
</reference>
<name>A0ACB9E1D2_CICIN</name>
<evidence type="ECO:0000313" key="2">
    <source>
        <dbReference type="Proteomes" id="UP001055811"/>
    </source>
</evidence>
<keyword evidence="2" id="KW-1185">Reference proteome</keyword>
<protein>
    <submittedName>
        <fullName evidence="1">Uncharacterized protein</fullName>
    </submittedName>
</protein>
<evidence type="ECO:0000313" key="1">
    <source>
        <dbReference type="EMBL" id="KAI3752485.1"/>
    </source>
</evidence>
<reference evidence="1 2" key="2">
    <citation type="journal article" date="2022" name="Mol. Ecol. Resour.">
        <title>The genomes of chicory, endive, great burdock and yacon provide insights into Asteraceae paleo-polyploidization history and plant inulin production.</title>
        <authorList>
            <person name="Fan W."/>
            <person name="Wang S."/>
            <person name="Wang H."/>
            <person name="Wang A."/>
            <person name="Jiang F."/>
            <person name="Liu H."/>
            <person name="Zhao H."/>
            <person name="Xu D."/>
            <person name="Zhang Y."/>
        </authorList>
    </citation>
    <scope>NUCLEOTIDE SEQUENCE [LARGE SCALE GENOMIC DNA]</scope>
    <source>
        <strain evidence="2">cv. Punajuju</strain>
        <tissue evidence="1">Leaves</tissue>
    </source>
</reference>
<proteinExistence type="predicted"/>
<gene>
    <name evidence="1" type="ORF">L2E82_24518</name>
</gene>
<sequence>MMGSDLESGSTNPKVEAESIADGSSSENRADSASIHLTGPSDSSTVVQGVESVVAEGSLDSVSAEENVSDVNNTRADDSNKLGVSESHEKDVSSGRSHGSVKRTKNEKKGQRRKETKSKESASPAYDSMISMFDDFAANGSVNTEGRPSSMEGSGSPGHGYEVGDMVWGKVKSHPWWPGHVFSEEFATTSVRRSKREGLLLVAFFGDSSYGWFDPSELMPFESNFAEKSRQTSSKTFVKAVEEAMDEVSRRSALGLSCKCRSKQNFRKTDVKGYYAVDVADYEPGAVYSINAIEKARDSFQPSSALDFIRQLALEPNSEHAGIDFVKNKAMVVSYRRAIFEEFDETYAQAFGYQSDRPSSGPVKELTPARSPAKAPLSGRQVFADTSGKGKNPAKTNKSKENAKKDKYLFKRREEPKETKPPQKEKVKLPSSPQLNHDEVPPPVAASDYVLQKRPPATPEQDTKPITNDELPPKEATPILPESGDPGFPVTAKVESPVTSSAGETAPVSAHRDDEKKTEDKKVNIPNTASQGAENGPKKTKASKRPAGELSSGKPVSPEKKKKRKKESLSSETTQILQKDVKKPVESAPIEDHNEVELSRVLTDLQLLALDPFNAINKGFADKTRHVFLKFRSVVFQKSLNSSPPPENDGNDSKSTENGVKLPPVKPENTFSGRPEDPTKGGRKRGPSDRQEEMAAKKKKKFGEIKNLTKEKKVTKKLDDPSPPAREIKRSGPDPGHGQRAAPTVLIMKFPMGGSLPSIHELKAKFVRFGPMDKDGTRVLWKSFQCRVVFKYKADAEAAYKLAAGSGSLFGNSGVRCSLRTVADLEPPPAPVEAVQLKSCLKKSGGEEGGGNSGRGPARVKFVLDGDESQSQSQSHKNKKNNGDGGSSLSFSSSSTTTTTSHATMDFNSKNLQKAVQPPLLPLPTSTVTSAPVQFTRPPPPPPPLQPPLIPLAPPLIPLAPPLRSFNYGGDIAPPPPPLLPPPPSVAGNYVHNLQRPNIGPPPVLPAIHKVDISQQMLGLLTKCNEVVMNVTNQLGYVPYHPL</sequence>